<dbReference type="SMART" id="SM00448">
    <property type="entry name" value="REC"/>
    <property type="match status" value="1"/>
</dbReference>
<dbReference type="Gene3D" id="1.10.10.10">
    <property type="entry name" value="Winged helix-like DNA-binding domain superfamily/Winged helix DNA-binding domain"/>
    <property type="match status" value="1"/>
</dbReference>
<feature type="domain" description="OmpR/PhoB-type" evidence="7">
    <location>
        <begin position="134"/>
        <end position="231"/>
    </location>
</feature>
<dbReference type="GO" id="GO:0006355">
    <property type="term" value="P:regulation of DNA-templated transcription"/>
    <property type="evidence" value="ECO:0007669"/>
    <property type="project" value="InterPro"/>
</dbReference>
<name>A0A495S9T6_9FLAO</name>
<evidence type="ECO:0000313" key="9">
    <source>
        <dbReference type="Proteomes" id="UP000272428"/>
    </source>
</evidence>
<dbReference type="PROSITE" id="PS51755">
    <property type="entry name" value="OMPR_PHOB"/>
    <property type="match status" value="1"/>
</dbReference>
<dbReference type="Pfam" id="PF00486">
    <property type="entry name" value="Trans_reg_C"/>
    <property type="match status" value="1"/>
</dbReference>
<sequence>MNSIQAMEKSKILYAEDDSTIAFLIQDSLESYYEISCYSDGKSALEAFNNEDFDICLLDIMMPELNGFELAQYIREKNSEIPIIFISAKALKEDRIKGLKIGADDYLVKPFSIEELILKIEVFLKRSKKTNSHPLKYKVGKYDFDPKNYTLQDAQNTITLTQRESDLLLYFIRNKNTVLKRQDILKAIWGDDDYFMGRSLDVFISRLRKVFAEEQNIFIENLHGIGFRFSEK</sequence>
<dbReference type="InterPro" id="IPR039420">
    <property type="entry name" value="WalR-like"/>
</dbReference>
<keyword evidence="3 5" id="KW-0238">DNA-binding</keyword>
<keyword evidence="9" id="KW-1185">Reference proteome</keyword>
<dbReference type="InterPro" id="IPR036388">
    <property type="entry name" value="WH-like_DNA-bd_sf"/>
</dbReference>
<dbReference type="Gene3D" id="3.40.50.2300">
    <property type="match status" value="1"/>
</dbReference>
<evidence type="ECO:0000313" key="8">
    <source>
        <dbReference type="EMBL" id="RKS96084.1"/>
    </source>
</evidence>
<dbReference type="InterPro" id="IPR001789">
    <property type="entry name" value="Sig_transdc_resp-reg_receiver"/>
</dbReference>
<evidence type="ECO:0000256" key="4">
    <source>
        <dbReference type="PROSITE-ProRule" id="PRU00169"/>
    </source>
</evidence>
<dbReference type="AlphaFoldDB" id="A0A495S9T6"/>
<dbReference type="PANTHER" id="PTHR48111">
    <property type="entry name" value="REGULATOR OF RPOS"/>
    <property type="match status" value="1"/>
</dbReference>
<feature type="domain" description="Response regulatory" evidence="6">
    <location>
        <begin position="11"/>
        <end position="124"/>
    </location>
</feature>
<dbReference type="GO" id="GO:0032993">
    <property type="term" value="C:protein-DNA complex"/>
    <property type="evidence" value="ECO:0007669"/>
    <property type="project" value="TreeGrafter"/>
</dbReference>
<evidence type="ECO:0000256" key="5">
    <source>
        <dbReference type="PROSITE-ProRule" id="PRU01091"/>
    </source>
</evidence>
<dbReference type="SUPFAM" id="SSF46894">
    <property type="entry name" value="C-terminal effector domain of the bipartite response regulators"/>
    <property type="match status" value="1"/>
</dbReference>
<proteinExistence type="predicted"/>
<evidence type="ECO:0000256" key="1">
    <source>
        <dbReference type="ARBA" id="ARBA00022553"/>
    </source>
</evidence>
<keyword evidence="2" id="KW-0902">Two-component regulatory system</keyword>
<dbReference type="InterPro" id="IPR016032">
    <property type="entry name" value="Sig_transdc_resp-reg_C-effctor"/>
</dbReference>
<organism evidence="8 9">
    <name type="scientific">Chryseobacterium defluvii</name>
    <dbReference type="NCBI Taxonomy" id="160396"/>
    <lineage>
        <taxon>Bacteria</taxon>
        <taxon>Pseudomonadati</taxon>
        <taxon>Bacteroidota</taxon>
        <taxon>Flavobacteriia</taxon>
        <taxon>Flavobacteriales</taxon>
        <taxon>Weeksellaceae</taxon>
        <taxon>Chryseobacterium group</taxon>
        <taxon>Chryseobacterium</taxon>
    </lineage>
</organism>
<dbReference type="InterPro" id="IPR001867">
    <property type="entry name" value="OmpR/PhoB-type_DNA-bd"/>
</dbReference>
<evidence type="ECO:0000256" key="2">
    <source>
        <dbReference type="ARBA" id="ARBA00023012"/>
    </source>
</evidence>
<dbReference type="PROSITE" id="PS50110">
    <property type="entry name" value="RESPONSE_REGULATORY"/>
    <property type="match status" value="1"/>
</dbReference>
<comment type="caution">
    <text evidence="8">The sequence shown here is derived from an EMBL/GenBank/DDBJ whole genome shotgun (WGS) entry which is preliminary data.</text>
</comment>
<evidence type="ECO:0000256" key="3">
    <source>
        <dbReference type="ARBA" id="ARBA00023125"/>
    </source>
</evidence>
<protein>
    <submittedName>
        <fullName evidence="8">DNA-binding response OmpR family regulator</fullName>
    </submittedName>
</protein>
<dbReference type="GO" id="GO:0005829">
    <property type="term" value="C:cytosol"/>
    <property type="evidence" value="ECO:0007669"/>
    <property type="project" value="TreeGrafter"/>
</dbReference>
<feature type="modified residue" description="4-aspartylphosphate" evidence="4">
    <location>
        <position position="59"/>
    </location>
</feature>
<keyword evidence="1 4" id="KW-0597">Phosphoprotein</keyword>
<evidence type="ECO:0000259" key="7">
    <source>
        <dbReference type="PROSITE" id="PS51755"/>
    </source>
</evidence>
<dbReference type="EMBL" id="RBXB01000003">
    <property type="protein sequence ID" value="RKS96084.1"/>
    <property type="molecule type" value="Genomic_DNA"/>
</dbReference>
<reference evidence="8 9" key="1">
    <citation type="submission" date="2018-10" db="EMBL/GenBank/DDBJ databases">
        <title>Genomic Encyclopedia of Archaeal and Bacterial Type Strains, Phase II (KMG-II): from individual species to whole genera.</title>
        <authorList>
            <person name="Goeker M."/>
        </authorList>
    </citation>
    <scope>NUCLEOTIDE SEQUENCE [LARGE SCALE GENOMIC DNA]</scope>
    <source>
        <strain evidence="8 9">DSM 14219</strain>
    </source>
</reference>
<dbReference type="GO" id="GO:0000156">
    <property type="term" value="F:phosphorelay response regulator activity"/>
    <property type="evidence" value="ECO:0007669"/>
    <property type="project" value="TreeGrafter"/>
</dbReference>
<evidence type="ECO:0000259" key="6">
    <source>
        <dbReference type="PROSITE" id="PS50110"/>
    </source>
</evidence>
<accession>A0A495S9T6</accession>
<dbReference type="SMART" id="SM00862">
    <property type="entry name" value="Trans_reg_C"/>
    <property type="match status" value="1"/>
</dbReference>
<feature type="DNA-binding region" description="OmpR/PhoB-type" evidence="5">
    <location>
        <begin position="134"/>
        <end position="231"/>
    </location>
</feature>
<dbReference type="GO" id="GO:0000976">
    <property type="term" value="F:transcription cis-regulatory region binding"/>
    <property type="evidence" value="ECO:0007669"/>
    <property type="project" value="TreeGrafter"/>
</dbReference>
<dbReference type="PANTHER" id="PTHR48111:SF40">
    <property type="entry name" value="PHOSPHATE REGULON TRANSCRIPTIONAL REGULATORY PROTEIN PHOB"/>
    <property type="match status" value="1"/>
</dbReference>
<dbReference type="CDD" id="cd00383">
    <property type="entry name" value="trans_reg_C"/>
    <property type="match status" value="1"/>
</dbReference>
<gene>
    <name evidence="8" type="ORF">BCF58_2504</name>
</gene>
<dbReference type="Proteomes" id="UP000272428">
    <property type="component" value="Unassembled WGS sequence"/>
</dbReference>
<dbReference type="InterPro" id="IPR011006">
    <property type="entry name" value="CheY-like_superfamily"/>
</dbReference>
<dbReference type="Pfam" id="PF00072">
    <property type="entry name" value="Response_reg"/>
    <property type="match status" value="1"/>
</dbReference>
<dbReference type="CDD" id="cd17574">
    <property type="entry name" value="REC_OmpR"/>
    <property type="match status" value="1"/>
</dbReference>
<dbReference type="SUPFAM" id="SSF52172">
    <property type="entry name" value="CheY-like"/>
    <property type="match status" value="1"/>
</dbReference>